<name>A0A5M6CXU0_9BACT</name>
<dbReference type="GO" id="GO:0000160">
    <property type="term" value="P:phosphorelay signal transduction system"/>
    <property type="evidence" value="ECO:0007669"/>
    <property type="project" value="InterPro"/>
</dbReference>
<feature type="compositionally biased region" description="Polar residues" evidence="1">
    <location>
        <begin position="182"/>
        <end position="197"/>
    </location>
</feature>
<comment type="caution">
    <text evidence="4">The sequence shown here is derived from an EMBL/GenBank/DDBJ whole genome shotgun (WGS) entry which is preliminary data.</text>
</comment>
<dbReference type="EMBL" id="VWOX01000015">
    <property type="protein sequence ID" value="KAA5540038.1"/>
    <property type="molecule type" value="Genomic_DNA"/>
</dbReference>
<keyword evidence="5" id="KW-1185">Reference proteome</keyword>
<evidence type="ECO:0000256" key="1">
    <source>
        <dbReference type="SAM" id="MobiDB-lite"/>
    </source>
</evidence>
<sequence>MRAYQRLPVRIRVAIPLVVVVAGTLVVSHQAGLVPQSRRASHEYRHELSKTIAIGGAAMLVSERPDAFAAASREWVARHPDLKSVGLVSPDGAKIFETSNHSAVWERSRNVPGSALTTTLSADGKSYGTLQLAFAPLPPAWSDLNRLLLFVCPTCFLMFAFLIPGLLRRDRRDNLEPVAGRQDTSTATVSAGNQGRTTGDAAADRPSVASPTSEAAPDLPNRHLLLDLMVSLDTRLKDIRLAVDNADFKSLRTEARSLRGLGQASGVDALFAPAEALERAALRADTRGATEMLRQIDDLIEQISTAAALEFDSQTSGPIACSLPLDDDDYREIVNEFIEQFDRRLMLMLSHVEQGAFEPLEQEAHWLKGCGGTVGYEALTKPAIELMHSARAKDHLACQRALGAVLDIRKRLVVPITPNGHSKTQAKTESLRQSTGKN</sequence>
<feature type="transmembrane region" description="Helical" evidence="2">
    <location>
        <begin position="147"/>
        <end position="167"/>
    </location>
</feature>
<dbReference type="Proteomes" id="UP000324479">
    <property type="component" value="Unassembled WGS sequence"/>
</dbReference>
<keyword evidence="2" id="KW-0472">Membrane</keyword>
<dbReference type="Gene3D" id="1.20.120.160">
    <property type="entry name" value="HPT domain"/>
    <property type="match status" value="2"/>
</dbReference>
<dbReference type="InterPro" id="IPR008207">
    <property type="entry name" value="Sig_transdc_His_kin_Hpt_dom"/>
</dbReference>
<evidence type="ECO:0000259" key="3">
    <source>
        <dbReference type="Pfam" id="PF01627"/>
    </source>
</evidence>
<dbReference type="AlphaFoldDB" id="A0A5M6CXU0"/>
<reference evidence="4 5" key="1">
    <citation type="submission" date="2019-08" db="EMBL/GenBank/DDBJ databases">
        <authorList>
            <person name="Dhanesh K."/>
            <person name="Kumar G."/>
            <person name="Sasikala C."/>
            <person name="Venkata Ramana C."/>
        </authorList>
    </citation>
    <scope>NUCLEOTIDE SEQUENCE [LARGE SCALE GENOMIC DNA]</scope>
    <source>
        <strain evidence="4 5">JC645</strain>
    </source>
</reference>
<feature type="transmembrane region" description="Helical" evidence="2">
    <location>
        <begin position="12"/>
        <end position="31"/>
    </location>
</feature>
<dbReference type="SUPFAM" id="SSF47226">
    <property type="entry name" value="Histidine-containing phosphotransfer domain, HPT domain"/>
    <property type="match status" value="2"/>
</dbReference>
<feature type="domain" description="HPt" evidence="3">
    <location>
        <begin position="332"/>
        <end position="405"/>
    </location>
</feature>
<evidence type="ECO:0000313" key="5">
    <source>
        <dbReference type="Proteomes" id="UP000324479"/>
    </source>
</evidence>
<feature type="region of interest" description="Disordered" evidence="1">
    <location>
        <begin position="417"/>
        <end position="438"/>
    </location>
</feature>
<proteinExistence type="predicted"/>
<organism evidence="4 5">
    <name type="scientific">Roseiconus nitratireducens</name>
    <dbReference type="NCBI Taxonomy" id="2605748"/>
    <lineage>
        <taxon>Bacteria</taxon>
        <taxon>Pseudomonadati</taxon>
        <taxon>Planctomycetota</taxon>
        <taxon>Planctomycetia</taxon>
        <taxon>Pirellulales</taxon>
        <taxon>Pirellulaceae</taxon>
        <taxon>Roseiconus</taxon>
    </lineage>
</organism>
<keyword evidence="2" id="KW-1133">Transmembrane helix</keyword>
<dbReference type="GO" id="GO:0004672">
    <property type="term" value="F:protein kinase activity"/>
    <property type="evidence" value="ECO:0007669"/>
    <property type="project" value="UniProtKB-ARBA"/>
</dbReference>
<accession>A0A5M6CXU0</accession>
<protein>
    <submittedName>
        <fullName evidence="4">Hpt domain-containing protein</fullName>
    </submittedName>
</protein>
<feature type="compositionally biased region" description="Polar residues" evidence="1">
    <location>
        <begin position="419"/>
        <end position="438"/>
    </location>
</feature>
<keyword evidence="2" id="KW-0812">Transmembrane</keyword>
<gene>
    <name evidence="4" type="ORF">FYK55_22240</name>
</gene>
<evidence type="ECO:0000256" key="2">
    <source>
        <dbReference type="SAM" id="Phobius"/>
    </source>
</evidence>
<dbReference type="Pfam" id="PF01627">
    <property type="entry name" value="Hpt"/>
    <property type="match status" value="1"/>
</dbReference>
<feature type="region of interest" description="Disordered" evidence="1">
    <location>
        <begin position="177"/>
        <end position="216"/>
    </location>
</feature>
<dbReference type="InterPro" id="IPR036641">
    <property type="entry name" value="HPT_dom_sf"/>
</dbReference>
<evidence type="ECO:0000313" key="4">
    <source>
        <dbReference type="EMBL" id="KAA5540038.1"/>
    </source>
</evidence>